<evidence type="ECO:0000313" key="2">
    <source>
        <dbReference type="Proteomes" id="UP000237000"/>
    </source>
</evidence>
<keyword evidence="2" id="KW-1185">Reference proteome</keyword>
<dbReference type="InParanoid" id="A0A2P5EJM4"/>
<protein>
    <submittedName>
        <fullName evidence="1">Uncharacterized protein</fullName>
    </submittedName>
</protein>
<accession>A0A2P5EJM4</accession>
<sequence length="52" mass="5938">MSDQISVFFGSMKSVIERYNKAKEDHHQLGNPTSEVKELLKALGSHYPFVDK</sequence>
<gene>
    <name evidence="1" type="ORF">TorRG33x02_184550</name>
</gene>
<dbReference type="AlphaFoldDB" id="A0A2P5EJM4"/>
<reference evidence="2" key="1">
    <citation type="submission" date="2016-06" db="EMBL/GenBank/DDBJ databases">
        <title>Parallel loss of symbiosis genes in relatives of nitrogen-fixing non-legume Parasponia.</title>
        <authorList>
            <person name="Van Velzen R."/>
            <person name="Holmer R."/>
            <person name="Bu F."/>
            <person name="Rutten L."/>
            <person name="Van Zeijl A."/>
            <person name="Liu W."/>
            <person name="Santuari L."/>
            <person name="Cao Q."/>
            <person name="Sharma T."/>
            <person name="Shen D."/>
            <person name="Roswanjaya Y."/>
            <person name="Wardhani T."/>
            <person name="Kalhor M.S."/>
            <person name="Jansen J."/>
            <person name="Van den Hoogen J."/>
            <person name="Gungor B."/>
            <person name="Hartog M."/>
            <person name="Hontelez J."/>
            <person name="Verver J."/>
            <person name="Yang W.-C."/>
            <person name="Schijlen E."/>
            <person name="Repin R."/>
            <person name="Schilthuizen M."/>
            <person name="Schranz E."/>
            <person name="Heidstra R."/>
            <person name="Miyata K."/>
            <person name="Fedorova E."/>
            <person name="Kohlen W."/>
            <person name="Bisseling T."/>
            <person name="Smit S."/>
            <person name="Geurts R."/>
        </authorList>
    </citation>
    <scope>NUCLEOTIDE SEQUENCE [LARGE SCALE GENOMIC DNA]</scope>
    <source>
        <strain evidence="2">cv. RG33-2</strain>
    </source>
</reference>
<comment type="caution">
    <text evidence="1">The sequence shown here is derived from an EMBL/GenBank/DDBJ whole genome shotgun (WGS) entry which is preliminary data.</text>
</comment>
<proteinExistence type="predicted"/>
<name>A0A2P5EJM4_TREOI</name>
<dbReference type="EMBL" id="JXTC01000143">
    <property type="protein sequence ID" value="PON85725.1"/>
    <property type="molecule type" value="Genomic_DNA"/>
</dbReference>
<dbReference type="OrthoDB" id="10287147at2759"/>
<evidence type="ECO:0000313" key="1">
    <source>
        <dbReference type="EMBL" id="PON85725.1"/>
    </source>
</evidence>
<organism evidence="1 2">
    <name type="scientific">Trema orientale</name>
    <name type="common">Charcoal tree</name>
    <name type="synonym">Celtis orientalis</name>
    <dbReference type="NCBI Taxonomy" id="63057"/>
    <lineage>
        <taxon>Eukaryota</taxon>
        <taxon>Viridiplantae</taxon>
        <taxon>Streptophyta</taxon>
        <taxon>Embryophyta</taxon>
        <taxon>Tracheophyta</taxon>
        <taxon>Spermatophyta</taxon>
        <taxon>Magnoliopsida</taxon>
        <taxon>eudicotyledons</taxon>
        <taxon>Gunneridae</taxon>
        <taxon>Pentapetalae</taxon>
        <taxon>rosids</taxon>
        <taxon>fabids</taxon>
        <taxon>Rosales</taxon>
        <taxon>Cannabaceae</taxon>
        <taxon>Trema</taxon>
    </lineage>
</organism>
<dbReference type="Proteomes" id="UP000237000">
    <property type="component" value="Unassembled WGS sequence"/>
</dbReference>